<evidence type="ECO:0000313" key="1">
    <source>
        <dbReference type="EMBL" id="SHE75943.1"/>
    </source>
</evidence>
<protein>
    <submittedName>
        <fullName evidence="1">Uncharacterized protein</fullName>
    </submittedName>
</protein>
<sequence>MLQNIACRNAKFSSQTAADLQNMSQTIPTLNGRFIMRNRVGMYMRNATCRFDENEIKRNQRVSHPERQRLRALVNKQHSGELGQRFAVHQTNSPFACVVCDFDTERD</sequence>
<dbReference type="EMBL" id="FQUV01000002">
    <property type="protein sequence ID" value="SHE75943.1"/>
    <property type="molecule type" value="Genomic_DNA"/>
</dbReference>
<organism evidence="1 2">
    <name type="scientific">Litoreibacter ascidiaceicola</name>
    <dbReference type="NCBI Taxonomy" id="1486859"/>
    <lineage>
        <taxon>Bacteria</taxon>
        <taxon>Pseudomonadati</taxon>
        <taxon>Pseudomonadota</taxon>
        <taxon>Alphaproteobacteria</taxon>
        <taxon>Rhodobacterales</taxon>
        <taxon>Roseobacteraceae</taxon>
        <taxon>Litoreibacter</taxon>
    </lineage>
</organism>
<name>A0A1M4W4A4_9RHOB</name>
<proteinExistence type="predicted"/>
<accession>A0A1M4W4A4</accession>
<dbReference type="AlphaFoldDB" id="A0A1M4W4A4"/>
<reference evidence="2" key="1">
    <citation type="submission" date="2016-11" db="EMBL/GenBank/DDBJ databases">
        <authorList>
            <person name="Varghese N."/>
            <person name="Submissions S."/>
        </authorList>
    </citation>
    <scope>NUCLEOTIDE SEQUENCE [LARGE SCALE GENOMIC DNA]</scope>
    <source>
        <strain evidence="2">DSM 100566</strain>
    </source>
</reference>
<evidence type="ECO:0000313" key="2">
    <source>
        <dbReference type="Proteomes" id="UP000184144"/>
    </source>
</evidence>
<dbReference type="Proteomes" id="UP000184144">
    <property type="component" value="Unassembled WGS sequence"/>
</dbReference>
<keyword evidence="2" id="KW-1185">Reference proteome</keyword>
<gene>
    <name evidence="1" type="ORF">SAMN05444273_102487</name>
</gene>